<dbReference type="KEGG" id="tgi:RBB81_10205"/>
<evidence type="ECO:0000313" key="1">
    <source>
        <dbReference type="EMBL" id="XCB24277.1"/>
    </source>
</evidence>
<dbReference type="InterPro" id="IPR032710">
    <property type="entry name" value="NTF2-like_dom_sf"/>
</dbReference>
<dbReference type="EMBL" id="CP132938">
    <property type="protein sequence ID" value="XCB24277.1"/>
    <property type="molecule type" value="Genomic_DNA"/>
</dbReference>
<accession>A0AAU7Z6B8</accession>
<protein>
    <submittedName>
        <fullName evidence="1">Nuclear transport factor 2 family protein</fullName>
    </submittedName>
</protein>
<reference evidence="1" key="2">
    <citation type="journal article" date="2024" name="Environ. Microbiol.">
        <title>Genome analysis and description of Tunturibacter gen. nov. expands the diversity of Terriglobia in tundra soils.</title>
        <authorList>
            <person name="Messyasz A."/>
            <person name="Mannisto M.K."/>
            <person name="Kerkhof L.J."/>
            <person name="Haggblom M.M."/>
        </authorList>
    </citation>
    <scope>NUCLEOTIDE SEQUENCE</scope>
    <source>
        <strain evidence="1">M8UP39</strain>
    </source>
</reference>
<sequence>MSSSIEENKALIRSFFNAIESGNLQVLDEIVAEGYDDHLPGQTPGREILKKYFATLRSAFPDLTLPISAIVVRVTASLS</sequence>
<dbReference type="AlphaFoldDB" id="A0AAU7Z6B8"/>
<dbReference type="Gene3D" id="3.10.450.50">
    <property type="match status" value="1"/>
</dbReference>
<dbReference type="GO" id="GO:0030638">
    <property type="term" value="P:polyketide metabolic process"/>
    <property type="evidence" value="ECO:0007669"/>
    <property type="project" value="InterPro"/>
</dbReference>
<dbReference type="InterPro" id="IPR009959">
    <property type="entry name" value="Cyclase_SnoaL-like"/>
</dbReference>
<dbReference type="SUPFAM" id="SSF54427">
    <property type="entry name" value="NTF2-like"/>
    <property type="match status" value="1"/>
</dbReference>
<dbReference type="Pfam" id="PF07366">
    <property type="entry name" value="SnoaL"/>
    <property type="match status" value="1"/>
</dbReference>
<proteinExistence type="predicted"/>
<name>A0AAU7Z6B8_9BACT</name>
<gene>
    <name evidence="1" type="ORF">RBB81_10205</name>
</gene>
<organism evidence="1">
    <name type="scientific">Tunturiibacter gelidiferens</name>
    <dbReference type="NCBI Taxonomy" id="3069689"/>
    <lineage>
        <taxon>Bacteria</taxon>
        <taxon>Pseudomonadati</taxon>
        <taxon>Acidobacteriota</taxon>
        <taxon>Terriglobia</taxon>
        <taxon>Terriglobales</taxon>
        <taxon>Acidobacteriaceae</taxon>
        <taxon>Tunturiibacter</taxon>
    </lineage>
</organism>
<reference evidence="1" key="1">
    <citation type="submission" date="2023-08" db="EMBL/GenBank/DDBJ databases">
        <authorList>
            <person name="Messyasz A."/>
            <person name="Mannisto M.K."/>
            <person name="Kerkhof L.J."/>
            <person name="Haggblom M."/>
        </authorList>
    </citation>
    <scope>NUCLEOTIDE SEQUENCE</scope>
    <source>
        <strain evidence="1">M8UP39</strain>
    </source>
</reference>